<keyword evidence="3" id="KW-0479">Metal-binding</keyword>
<dbReference type="InterPro" id="IPR036291">
    <property type="entry name" value="NAD(P)-bd_dom_sf"/>
</dbReference>
<evidence type="ECO:0000256" key="4">
    <source>
        <dbReference type="ARBA" id="ARBA00022833"/>
    </source>
</evidence>
<feature type="domain" description="Alcohol dehydrogenase-like C-terminal" evidence="6">
    <location>
        <begin position="167"/>
        <end position="275"/>
    </location>
</feature>
<evidence type="ECO:0000256" key="3">
    <source>
        <dbReference type="ARBA" id="ARBA00022723"/>
    </source>
</evidence>
<dbReference type="OrthoDB" id="9806940at2"/>
<dbReference type="InterPro" id="IPR011032">
    <property type="entry name" value="GroES-like_sf"/>
</dbReference>
<evidence type="ECO:0000256" key="2">
    <source>
        <dbReference type="ARBA" id="ARBA00008072"/>
    </source>
</evidence>
<evidence type="ECO:0000259" key="6">
    <source>
        <dbReference type="Pfam" id="PF00107"/>
    </source>
</evidence>
<dbReference type="PANTHER" id="PTHR43350:SF19">
    <property type="entry name" value="D-GULOSIDE 3-DEHYDROGENASE"/>
    <property type="match status" value="1"/>
</dbReference>
<comment type="similarity">
    <text evidence="2">Belongs to the zinc-containing alcohol dehydrogenase family.</text>
</comment>
<name>A0A3S9A2K3_9BACL</name>
<dbReference type="GO" id="GO:0016491">
    <property type="term" value="F:oxidoreductase activity"/>
    <property type="evidence" value="ECO:0007669"/>
    <property type="project" value="UniProtKB-KW"/>
</dbReference>
<dbReference type="Pfam" id="PF00107">
    <property type="entry name" value="ADH_zinc_N"/>
    <property type="match status" value="1"/>
</dbReference>
<dbReference type="SUPFAM" id="SSF51735">
    <property type="entry name" value="NAD(P)-binding Rossmann-fold domains"/>
    <property type="match status" value="1"/>
</dbReference>
<dbReference type="AlphaFoldDB" id="A0A3S9A2K3"/>
<evidence type="ECO:0000313" key="8">
    <source>
        <dbReference type="Proteomes" id="UP000272528"/>
    </source>
</evidence>
<dbReference type="InterPro" id="IPR013149">
    <property type="entry name" value="ADH-like_C"/>
</dbReference>
<dbReference type="EMBL" id="CP034437">
    <property type="protein sequence ID" value="AZN39983.1"/>
    <property type="molecule type" value="Genomic_DNA"/>
</dbReference>
<evidence type="ECO:0000313" key="7">
    <source>
        <dbReference type="EMBL" id="AZN39983.1"/>
    </source>
</evidence>
<reference evidence="8" key="1">
    <citation type="submission" date="2018-12" db="EMBL/GenBank/DDBJ databases">
        <title>Genome sequence of Peanibacillus sp.</title>
        <authorList>
            <person name="Subramani G."/>
            <person name="Srinivasan S."/>
            <person name="Kim M.K."/>
        </authorList>
    </citation>
    <scope>NUCLEOTIDE SEQUENCE [LARGE SCALE GENOMIC DNA]</scope>
    <source>
        <strain evidence="8">18JY67-1</strain>
    </source>
</reference>
<protein>
    <recommendedName>
        <fullName evidence="6">Alcohol dehydrogenase-like C-terminal domain-containing protein</fullName>
    </recommendedName>
</protein>
<dbReference type="Proteomes" id="UP000272528">
    <property type="component" value="Chromosome"/>
</dbReference>
<comment type="cofactor">
    <cofactor evidence="1">
        <name>Zn(2+)</name>
        <dbReference type="ChEBI" id="CHEBI:29105"/>
    </cofactor>
</comment>
<sequence>MKARAVVFVNKNEIAVRDVEVPEPGARDVVINVAHSWISIGTESSFLRGERISGETPYREGGPWPFPQVAGYQKVGRVTQVGKLVEHVKPGDLVFATVSKVDGMYFDFGGHINPAVTDSSQVWKLPRDGRSAVAYAGTVLAQVGYNCGIRPPVEPGDIAVVIGDGLVGQWAAQTLAHRGAQVYLLGHRAERLAFASAGGYAIPIDGVDEAVEELQRSSAGGGQVSIIVDTVGHLETFRKLQPFMKRDSHLVSAGYLGEQGHVDIQQLREQEITLHTPSGWTESRIDATIAAIREGWLMTEPLITHRFAAEDAAQAWALITSKGSPCLGVVLDWDMR</sequence>
<proteinExistence type="inferred from homology"/>
<dbReference type="RefSeq" id="WP_126015100.1">
    <property type="nucleotide sequence ID" value="NZ_CP034437.1"/>
</dbReference>
<dbReference type="Gene3D" id="3.90.180.10">
    <property type="entry name" value="Medium-chain alcohol dehydrogenases, catalytic domain"/>
    <property type="match status" value="2"/>
</dbReference>
<keyword evidence="4" id="KW-0862">Zinc</keyword>
<accession>A0A3S9A2K3</accession>
<dbReference type="PANTHER" id="PTHR43350">
    <property type="entry name" value="NAD-DEPENDENT ALCOHOL DEHYDROGENASE"/>
    <property type="match status" value="1"/>
</dbReference>
<dbReference type="KEGG" id="palb:EJC50_10200"/>
<dbReference type="SUPFAM" id="SSF50129">
    <property type="entry name" value="GroES-like"/>
    <property type="match status" value="1"/>
</dbReference>
<dbReference type="GO" id="GO:0046872">
    <property type="term" value="F:metal ion binding"/>
    <property type="evidence" value="ECO:0007669"/>
    <property type="project" value="UniProtKB-KW"/>
</dbReference>
<evidence type="ECO:0000256" key="1">
    <source>
        <dbReference type="ARBA" id="ARBA00001947"/>
    </source>
</evidence>
<gene>
    <name evidence="7" type="ORF">EJC50_10200</name>
</gene>
<keyword evidence="5" id="KW-0560">Oxidoreductase</keyword>
<organism evidence="7 8">
    <name type="scientific">Paenibacillus albus</name>
    <dbReference type="NCBI Taxonomy" id="2495582"/>
    <lineage>
        <taxon>Bacteria</taxon>
        <taxon>Bacillati</taxon>
        <taxon>Bacillota</taxon>
        <taxon>Bacilli</taxon>
        <taxon>Bacillales</taxon>
        <taxon>Paenibacillaceae</taxon>
        <taxon>Paenibacillus</taxon>
    </lineage>
</organism>
<keyword evidence="8" id="KW-1185">Reference proteome</keyword>
<dbReference type="Gene3D" id="3.40.50.720">
    <property type="entry name" value="NAD(P)-binding Rossmann-like Domain"/>
    <property type="match status" value="1"/>
</dbReference>
<evidence type="ECO:0000256" key="5">
    <source>
        <dbReference type="ARBA" id="ARBA00023002"/>
    </source>
</evidence>